<accession>K7Z2N2</accession>
<evidence type="ECO:0000313" key="13">
    <source>
        <dbReference type="Proteomes" id="UP000010077"/>
    </source>
</evidence>
<comment type="pathway">
    <text evidence="10">Cell wall biogenesis; peptidoglycan biosynthesis.</text>
</comment>
<evidence type="ECO:0000256" key="10">
    <source>
        <dbReference type="HAMAP-Rule" id="MF_02078"/>
    </source>
</evidence>
<gene>
    <name evidence="12" type="primary">mviN</name>
    <name evidence="10" type="synonym">murJ</name>
    <name evidence="12" type="ORF">A1OE_18</name>
</gene>
<keyword evidence="10 11" id="KW-0961">Cell wall biogenesis/degradation</keyword>
<dbReference type="PRINTS" id="PR01806">
    <property type="entry name" value="VIRFACTRMVIN"/>
</dbReference>
<evidence type="ECO:0000256" key="2">
    <source>
        <dbReference type="ARBA" id="ARBA00022475"/>
    </source>
</evidence>
<feature type="transmembrane region" description="Helical" evidence="10">
    <location>
        <begin position="134"/>
        <end position="154"/>
    </location>
</feature>
<dbReference type="STRING" id="1193729.A1OE_18"/>
<feature type="transmembrane region" description="Helical" evidence="10">
    <location>
        <begin position="382"/>
        <end position="402"/>
    </location>
</feature>
<name>K7Z2N2_9PROT</name>
<dbReference type="GO" id="GO:0071555">
    <property type="term" value="P:cell wall organization"/>
    <property type="evidence" value="ECO:0007669"/>
    <property type="project" value="UniProtKB-UniRule"/>
</dbReference>
<keyword evidence="2 10" id="KW-1003">Cell membrane</keyword>
<dbReference type="HOGENOM" id="CLU_006797_5_0_5"/>
<feature type="transmembrane region" description="Helical" evidence="10">
    <location>
        <begin position="350"/>
        <end position="370"/>
    </location>
</feature>
<evidence type="ECO:0000256" key="11">
    <source>
        <dbReference type="PIRNR" id="PIRNR002869"/>
    </source>
</evidence>
<dbReference type="Pfam" id="PF03023">
    <property type="entry name" value="MurJ"/>
    <property type="match status" value="1"/>
</dbReference>
<sequence length="515" mass="56097">MNFVRTIAAVGGYTMISRATGFLRDMLIASIGGAGPTADAFFVAFQIPNFFRRLTGEGALTVAFVPMFAEMIESRNNYLAITFAGQVQSILLLFLLILLALAEFATPNLIMLFAPGFIGDDNRCSIAIELTKIIFPYLVLISLVALWGGMLNSIGKFSAMAAAPILLNLIMIASLLITPGILETPSHALAWSVTVAGIVQAFFLAVACHQEGILPPLVFPHLTPEVKRLLVLISPAALGAGVIQLNAFIGIWLASLLPTGSISYIYYADRIIQLPLGVVGVAIGTAILPMLARQIRAKEAETALLTQHKAMEIGLFLTVPIAILFYLLADPLIALLFQRGAFSVIDSEKTASILATYAAGLPAFVLIKILQPGFFARQDTSTPVKIAIVIVIVNVFCSIMFLPIFDQISIAVASVISSWLNAVMLATLLYRRRHIMIDKRLFIMTLKIFLSATAMASGVSFLMNKINHWLIGDKFEQAIAVLCLSVCGTVLYIIACLMMKIIYLRNYAIVWRNYR</sequence>
<dbReference type="OrthoDB" id="9816572at2"/>
<evidence type="ECO:0000256" key="9">
    <source>
        <dbReference type="ARBA" id="ARBA00061532"/>
    </source>
</evidence>
<feature type="transmembrane region" description="Helical" evidence="10">
    <location>
        <begin position="161"/>
        <end position="182"/>
    </location>
</feature>
<feature type="transmembrane region" description="Helical" evidence="10">
    <location>
        <begin position="478"/>
        <end position="503"/>
    </location>
</feature>
<evidence type="ECO:0000256" key="7">
    <source>
        <dbReference type="ARBA" id="ARBA00023136"/>
    </source>
</evidence>
<dbReference type="NCBIfam" id="TIGR01695">
    <property type="entry name" value="murJ_mviN"/>
    <property type="match status" value="1"/>
</dbReference>
<dbReference type="AlphaFoldDB" id="K7Z2N2"/>
<dbReference type="InterPro" id="IPR051050">
    <property type="entry name" value="Lipid_II_flippase_MurJ/MviN"/>
</dbReference>
<keyword evidence="5 10" id="KW-0573">Peptidoglycan synthesis</keyword>
<evidence type="ECO:0000313" key="12">
    <source>
        <dbReference type="EMBL" id="AFX98233.1"/>
    </source>
</evidence>
<feature type="transmembrane region" description="Helical" evidence="10">
    <location>
        <begin position="313"/>
        <end position="338"/>
    </location>
</feature>
<dbReference type="PATRIC" id="fig|1193729.4.peg.14"/>
<dbReference type="EMBL" id="CP003539">
    <property type="protein sequence ID" value="AFX98233.1"/>
    <property type="molecule type" value="Genomic_DNA"/>
</dbReference>
<evidence type="ECO:0000256" key="3">
    <source>
        <dbReference type="ARBA" id="ARBA00022692"/>
    </source>
</evidence>
<dbReference type="UniPathway" id="UPA00219"/>
<keyword evidence="13" id="KW-1185">Reference proteome</keyword>
<dbReference type="GO" id="GO:0009252">
    <property type="term" value="P:peptidoglycan biosynthetic process"/>
    <property type="evidence" value="ECO:0007669"/>
    <property type="project" value="UniProtKB-UniRule"/>
</dbReference>
<dbReference type="GO" id="GO:0008360">
    <property type="term" value="P:regulation of cell shape"/>
    <property type="evidence" value="ECO:0007669"/>
    <property type="project" value="UniProtKB-UniRule"/>
</dbReference>
<dbReference type="RefSeq" id="WP_015087731.1">
    <property type="nucleotide sequence ID" value="NC_019566.1"/>
</dbReference>
<keyword evidence="7 10" id="KW-0472">Membrane</keyword>
<evidence type="ECO:0000256" key="1">
    <source>
        <dbReference type="ARBA" id="ARBA00004651"/>
    </source>
</evidence>
<dbReference type="GO" id="GO:0034204">
    <property type="term" value="P:lipid translocation"/>
    <property type="evidence" value="ECO:0007669"/>
    <property type="project" value="TreeGrafter"/>
</dbReference>
<comment type="similarity">
    <text evidence="9 10 11">Belongs to the MurJ/MviN family.</text>
</comment>
<protein>
    <recommendedName>
        <fullName evidence="10">Probable lipid II flippase MurJ</fullName>
    </recommendedName>
</protein>
<feature type="transmembrane region" description="Helical" evidence="10">
    <location>
        <begin position="229"/>
        <end position="254"/>
    </location>
</feature>
<dbReference type="eggNOG" id="COG0728">
    <property type="taxonomic scope" value="Bacteria"/>
</dbReference>
<comment type="function">
    <text evidence="8 10 11">Involved in peptidoglycan biosynthesis. Transports lipid-linked peptidoglycan precursors from the inner to the outer leaflet of the cytoplasmic membrane.</text>
</comment>
<evidence type="ECO:0000256" key="5">
    <source>
        <dbReference type="ARBA" id="ARBA00022984"/>
    </source>
</evidence>
<organism evidence="12 13">
    <name type="scientific">Candidatus Endolissoclinum faulkneri L2</name>
    <dbReference type="NCBI Taxonomy" id="1193729"/>
    <lineage>
        <taxon>Bacteria</taxon>
        <taxon>Pseudomonadati</taxon>
        <taxon>Pseudomonadota</taxon>
        <taxon>Alphaproteobacteria</taxon>
        <taxon>Rhodospirillales</taxon>
        <taxon>Rhodospirillaceae</taxon>
        <taxon>Candidatus Endolissoclinum</taxon>
    </lineage>
</organism>
<dbReference type="PANTHER" id="PTHR47019">
    <property type="entry name" value="LIPID II FLIPPASE MURJ"/>
    <property type="match status" value="1"/>
</dbReference>
<dbReference type="HAMAP" id="MF_02078">
    <property type="entry name" value="MurJ_MviN"/>
    <property type="match status" value="1"/>
</dbReference>
<feature type="transmembrane region" description="Helical" evidence="10">
    <location>
        <begin position="441"/>
        <end position="463"/>
    </location>
</feature>
<evidence type="ECO:0000256" key="4">
    <source>
        <dbReference type="ARBA" id="ARBA00022960"/>
    </source>
</evidence>
<proteinExistence type="inferred from homology"/>
<keyword evidence="4 10" id="KW-0133">Cell shape</keyword>
<feature type="transmembrane region" description="Helical" evidence="10">
    <location>
        <begin position="188"/>
        <end position="208"/>
    </location>
</feature>
<dbReference type="GO" id="GO:0005886">
    <property type="term" value="C:plasma membrane"/>
    <property type="evidence" value="ECO:0007669"/>
    <property type="project" value="UniProtKB-SubCell"/>
</dbReference>
<dbReference type="KEGG" id="thal:A1OE_18"/>
<comment type="subcellular location">
    <subcellularLocation>
        <location evidence="10">Cell inner membrane</location>
        <topology evidence="10">Multi-pass membrane protein</topology>
    </subcellularLocation>
    <subcellularLocation>
        <location evidence="1">Cell membrane</location>
        <topology evidence="1">Multi-pass membrane protein</topology>
    </subcellularLocation>
</comment>
<dbReference type="Proteomes" id="UP000010077">
    <property type="component" value="Chromosome"/>
</dbReference>
<dbReference type="CDD" id="cd13123">
    <property type="entry name" value="MATE_MurJ_like"/>
    <property type="match status" value="1"/>
</dbReference>
<dbReference type="PANTHER" id="PTHR47019:SF1">
    <property type="entry name" value="LIPID II FLIPPASE MURJ"/>
    <property type="match status" value="1"/>
</dbReference>
<dbReference type="InterPro" id="IPR004268">
    <property type="entry name" value="MurJ"/>
</dbReference>
<feature type="transmembrane region" description="Helical" evidence="10">
    <location>
        <begin position="408"/>
        <end position="429"/>
    </location>
</feature>
<keyword evidence="3 10" id="KW-0812">Transmembrane</keyword>
<feature type="transmembrane region" description="Helical" evidence="10">
    <location>
        <begin position="274"/>
        <end position="292"/>
    </location>
</feature>
<evidence type="ECO:0000256" key="6">
    <source>
        <dbReference type="ARBA" id="ARBA00022989"/>
    </source>
</evidence>
<dbReference type="PIRSF" id="PIRSF002869">
    <property type="entry name" value="MviN"/>
    <property type="match status" value="1"/>
</dbReference>
<dbReference type="GO" id="GO:0015648">
    <property type="term" value="F:lipid-linked peptidoglycan transporter activity"/>
    <property type="evidence" value="ECO:0007669"/>
    <property type="project" value="UniProtKB-UniRule"/>
</dbReference>
<keyword evidence="6 10" id="KW-1133">Transmembrane helix</keyword>
<keyword evidence="10 11" id="KW-0813">Transport</keyword>
<feature type="transmembrane region" description="Helical" evidence="10">
    <location>
        <begin position="90"/>
        <end position="114"/>
    </location>
</feature>
<keyword evidence="10" id="KW-0997">Cell inner membrane</keyword>
<reference evidence="12 13" key="1">
    <citation type="journal article" date="2012" name="Proc. Natl. Acad. Sci. U.S.A.">
        <title>Genome streamlining and chemical defense in a coral reef symbiosis.</title>
        <authorList>
            <person name="Kwan J.C."/>
            <person name="Donia M.S."/>
            <person name="Han A.W."/>
            <person name="Hirose E."/>
            <person name="Haygood M.G."/>
            <person name="Schmidt E.W."/>
        </authorList>
    </citation>
    <scope>NUCLEOTIDE SEQUENCE [LARGE SCALE GENOMIC DNA]</scope>
    <source>
        <strain evidence="12 13">L2</strain>
    </source>
</reference>
<evidence type="ECO:0000256" key="8">
    <source>
        <dbReference type="ARBA" id="ARBA00060041"/>
    </source>
</evidence>